<feature type="transmembrane region" description="Helical" evidence="10">
    <location>
        <begin position="169"/>
        <end position="190"/>
    </location>
</feature>
<evidence type="ECO:0000259" key="11">
    <source>
        <dbReference type="PROSITE" id="PS50850"/>
    </source>
</evidence>
<comment type="catalytic activity">
    <reaction evidence="7">
        <text>myo-inositol(out) + H(+)(out) = myo-inositol(in) + H(+)(in)</text>
        <dbReference type="Rhea" id="RHEA:60364"/>
        <dbReference type="ChEBI" id="CHEBI:15378"/>
        <dbReference type="ChEBI" id="CHEBI:17268"/>
    </reaction>
</comment>
<dbReference type="InterPro" id="IPR036259">
    <property type="entry name" value="MFS_trans_sf"/>
</dbReference>
<keyword evidence="6 10" id="KW-0472">Membrane</keyword>
<organism evidence="12 13">
    <name type="scientific">Cryptococcus floricola</name>
    <dbReference type="NCBI Taxonomy" id="2591691"/>
    <lineage>
        <taxon>Eukaryota</taxon>
        <taxon>Fungi</taxon>
        <taxon>Dikarya</taxon>
        <taxon>Basidiomycota</taxon>
        <taxon>Agaricomycotina</taxon>
        <taxon>Tremellomycetes</taxon>
        <taxon>Tremellales</taxon>
        <taxon>Cryptococcaceae</taxon>
        <taxon>Cryptococcus</taxon>
    </lineage>
</organism>
<evidence type="ECO:0000256" key="8">
    <source>
        <dbReference type="RuleBase" id="RU003346"/>
    </source>
</evidence>
<dbReference type="PROSITE" id="PS50850">
    <property type="entry name" value="MFS"/>
    <property type="match status" value="1"/>
</dbReference>
<comment type="similarity">
    <text evidence="2 8">Belongs to the major facilitator superfamily. Sugar transporter (TC 2.A.1.1) family.</text>
</comment>
<dbReference type="PANTHER" id="PTHR48022">
    <property type="entry name" value="PLASTIDIC GLUCOSE TRANSPORTER 4"/>
    <property type="match status" value="1"/>
</dbReference>
<feature type="region of interest" description="Disordered" evidence="9">
    <location>
        <begin position="1"/>
        <end position="22"/>
    </location>
</feature>
<feature type="transmembrane region" description="Helical" evidence="10">
    <location>
        <begin position="407"/>
        <end position="426"/>
    </location>
</feature>
<dbReference type="AlphaFoldDB" id="A0A5D3B2B8"/>
<dbReference type="Proteomes" id="UP000322245">
    <property type="component" value="Unassembled WGS sequence"/>
</dbReference>
<evidence type="ECO:0000256" key="5">
    <source>
        <dbReference type="ARBA" id="ARBA00022989"/>
    </source>
</evidence>
<dbReference type="InterPro" id="IPR020846">
    <property type="entry name" value="MFS_dom"/>
</dbReference>
<dbReference type="GO" id="GO:0005351">
    <property type="term" value="F:carbohydrate:proton symporter activity"/>
    <property type="evidence" value="ECO:0007669"/>
    <property type="project" value="TreeGrafter"/>
</dbReference>
<proteinExistence type="inferred from homology"/>
<dbReference type="SUPFAM" id="SSF103473">
    <property type="entry name" value="MFS general substrate transporter"/>
    <property type="match status" value="1"/>
</dbReference>
<feature type="transmembrane region" description="Helical" evidence="10">
    <location>
        <begin position="202"/>
        <end position="221"/>
    </location>
</feature>
<feature type="transmembrane region" description="Helical" evidence="10">
    <location>
        <begin position="64"/>
        <end position="96"/>
    </location>
</feature>
<feature type="compositionally biased region" description="Basic and acidic residues" evidence="9">
    <location>
        <begin position="7"/>
        <end position="22"/>
    </location>
</feature>
<dbReference type="PANTHER" id="PTHR48022:SF14">
    <property type="entry name" value="MAJOR FACILITATOR SUPERFAMILY (MFS) PROFILE DOMAIN-CONTAINING PROTEIN-RELATED"/>
    <property type="match status" value="1"/>
</dbReference>
<dbReference type="NCBIfam" id="TIGR00879">
    <property type="entry name" value="SP"/>
    <property type="match status" value="1"/>
</dbReference>
<feature type="transmembrane region" description="Helical" evidence="10">
    <location>
        <begin position="481"/>
        <end position="500"/>
    </location>
</feature>
<gene>
    <name evidence="12" type="ORF">B9479_002894</name>
</gene>
<evidence type="ECO:0000256" key="10">
    <source>
        <dbReference type="SAM" id="Phobius"/>
    </source>
</evidence>
<comment type="subcellular location">
    <subcellularLocation>
        <location evidence="1">Membrane</location>
        <topology evidence="1">Multi-pass membrane protein</topology>
    </subcellularLocation>
</comment>
<accession>A0A5D3B2B8</accession>
<dbReference type="PRINTS" id="PR00171">
    <property type="entry name" value="SUGRTRNSPORT"/>
</dbReference>
<comment type="caution">
    <text evidence="12">The sequence shown here is derived from an EMBL/GenBank/DDBJ whole genome shotgun (WGS) entry which is preliminary data.</text>
</comment>
<evidence type="ECO:0000313" key="13">
    <source>
        <dbReference type="Proteomes" id="UP000322245"/>
    </source>
</evidence>
<feature type="transmembrane region" description="Helical" evidence="10">
    <location>
        <begin position="438"/>
        <end position="460"/>
    </location>
</feature>
<keyword evidence="3 8" id="KW-0813">Transport</keyword>
<dbReference type="Gene3D" id="1.20.1250.20">
    <property type="entry name" value="MFS general substrate transporter like domains"/>
    <property type="match status" value="1"/>
</dbReference>
<evidence type="ECO:0000256" key="7">
    <source>
        <dbReference type="ARBA" id="ARBA00049119"/>
    </source>
</evidence>
<evidence type="ECO:0000313" key="12">
    <source>
        <dbReference type="EMBL" id="TYJ56346.1"/>
    </source>
</evidence>
<dbReference type="InterPro" id="IPR005829">
    <property type="entry name" value="Sugar_transporter_CS"/>
</dbReference>
<dbReference type="Pfam" id="PF00083">
    <property type="entry name" value="Sugar_tr"/>
    <property type="match status" value="1"/>
</dbReference>
<dbReference type="PROSITE" id="PS00216">
    <property type="entry name" value="SUGAR_TRANSPORT_1"/>
    <property type="match status" value="1"/>
</dbReference>
<dbReference type="InterPro" id="IPR003663">
    <property type="entry name" value="Sugar/inositol_transpt"/>
</dbReference>
<evidence type="ECO:0000256" key="2">
    <source>
        <dbReference type="ARBA" id="ARBA00010992"/>
    </source>
</evidence>
<keyword evidence="5 10" id="KW-1133">Transmembrane helix</keyword>
<evidence type="ECO:0000256" key="4">
    <source>
        <dbReference type="ARBA" id="ARBA00022692"/>
    </source>
</evidence>
<name>A0A5D3B2B8_9TREE</name>
<feature type="transmembrane region" description="Helical" evidence="10">
    <location>
        <begin position="506"/>
        <end position="529"/>
    </location>
</feature>
<dbReference type="PROSITE" id="PS00217">
    <property type="entry name" value="SUGAR_TRANSPORT_2"/>
    <property type="match status" value="1"/>
</dbReference>
<evidence type="ECO:0000256" key="1">
    <source>
        <dbReference type="ARBA" id="ARBA00004141"/>
    </source>
</evidence>
<evidence type="ECO:0000256" key="6">
    <source>
        <dbReference type="ARBA" id="ARBA00023136"/>
    </source>
</evidence>
<evidence type="ECO:0000256" key="3">
    <source>
        <dbReference type="ARBA" id="ARBA00022448"/>
    </source>
</evidence>
<evidence type="ECO:0000256" key="9">
    <source>
        <dbReference type="SAM" id="MobiDB-lite"/>
    </source>
</evidence>
<sequence>MLFTNKSSDKPKPSRCAPDRDSIPTLESLGVELHPDTAKYVEDSEALANAIGGKTLKDVFANPLVVAAAFSTCMGGLLFGFDQGILSIVLTMPQFLSQFPDVDKDASSSAAFNKGIMTALLELGALIGAFQAGFVADRFSRKTAIAIGSLWFIIGSIIQTTSFSFAQLVAGRFIGGLGVGLLSAVAPMYISEVAPPNIRGACLALEGATIVIGIVVMFYITYGTRHIPGDWSFRLPFLIQMVPCIFLGIGLYKLPYSPRWLAQVGRDTESLASLVRLRRLPATDPRVQAEWIAIRAEAIHNREVIVKAHPNIQGGDLVSEIKLEIAAWVDMFKPNMIRRTSIGMFLMLFQQCMGVNALIYYSPTLFEQLGLDYEMQLDMSGVLNISQMVATIIAFLILDRVGRRPPILFGSIACVICHTVVAVLMGLYSKDWTSHSSASWACVAFIIIFMFVYGVGWSPIPWAMRNPAAEVHTSSRRAKGVAITTCTCWFFNFIIGLITPPMLQNIGYGTFIFFGAFALLSGIWAWFFCPETNGKTLEQMDEVFHSDTAHQDLLDKSDIQAAVLGISAIPKRNSGIFNQPGDKLGAKDVQQEWVEN</sequence>
<protein>
    <recommendedName>
        <fullName evidence="11">Major facilitator superfamily (MFS) profile domain-containing protein</fullName>
    </recommendedName>
</protein>
<feature type="transmembrane region" description="Helical" evidence="10">
    <location>
        <begin position="341"/>
        <end position="361"/>
    </location>
</feature>
<reference evidence="12 13" key="1">
    <citation type="submission" date="2017-05" db="EMBL/GenBank/DDBJ databases">
        <title>The Genome Sequence of Tsuchiyaea wingfieldii DSM 27421.</title>
        <authorList>
            <person name="Cuomo C."/>
            <person name="Passer A."/>
            <person name="Billmyre B."/>
            <person name="Heitman J."/>
        </authorList>
    </citation>
    <scope>NUCLEOTIDE SEQUENCE [LARGE SCALE GENOMIC DNA]</scope>
    <source>
        <strain evidence="12 13">DSM 27421</strain>
    </source>
</reference>
<feature type="domain" description="Major facilitator superfamily (MFS) profile" evidence="11">
    <location>
        <begin position="68"/>
        <end position="533"/>
    </location>
</feature>
<feature type="transmembrane region" description="Helical" evidence="10">
    <location>
        <begin position="381"/>
        <end position="398"/>
    </location>
</feature>
<dbReference type="EMBL" id="NIDF01000025">
    <property type="protein sequence ID" value="TYJ56346.1"/>
    <property type="molecule type" value="Genomic_DNA"/>
</dbReference>
<keyword evidence="4 10" id="KW-0812">Transmembrane</keyword>
<feature type="transmembrane region" description="Helical" evidence="10">
    <location>
        <begin position="143"/>
        <end position="163"/>
    </location>
</feature>
<dbReference type="InterPro" id="IPR005828">
    <property type="entry name" value="MFS_sugar_transport-like"/>
</dbReference>
<dbReference type="FunFam" id="1.20.1250.20:FF:000026">
    <property type="entry name" value="MFS quinate transporter QutD"/>
    <property type="match status" value="1"/>
</dbReference>
<dbReference type="InterPro" id="IPR050360">
    <property type="entry name" value="MFS_Sugar_Transporters"/>
</dbReference>
<feature type="transmembrane region" description="Helical" evidence="10">
    <location>
        <begin position="233"/>
        <end position="252"/>
    </location>
</feature>
<dbReference type="GO" id="GO:0016020">
    <property type="term" value="C:membrane"/>
    <property type="evidence" value="ECO:0007669"/>
    <property type="project" value="UniProtKB-SubCell"/>
</dbReference>
<keyword evidence="13" id="KW-1185">Reference proteome</keyword>
<feature type="transmembrane region" description="Helical" evidence="10">
    <location>
        <begin position="116"/>
        <end position="136"/>
    </location>
</feature>